<keyword evidence="4" id="KW-0479">Metal-binding</keyword>
<dbReference type="GO" id="GO:0004659">
    <property type="term" value="F:prenyltransferase activity"/>
    <property type="evidence" value="ECO:0007669"/>
    <property type="project" value="InterPro"/>
</dbReference>
<dbReference type="InterPro" id="IPR008949">
    <property type="entry name" value="Isoprenoid_synthase_dom_sf"/>
</dbReference>
<dbReference type="AlphaFoldDB" id="R6TSM6"/>
<dbReference type="SFLD" id="SFLDG01017">
    <property type="entry name" value="Polyprenyl_Transferase_Like"/>
    <property type="match status" value="1"/>
</dbReference>
<reference evidence="8" key="1">
    <citation type="submission" date="2012-11" db="EMBL/GenBank/DDBJ databases">
        <title>Dependencies among metagenomic species, viruses, plasmids and units of genetic variation.</title>
        <authorList>
            <person name="Nielsen H.B."/>
            <person name="Almeida M."/>
            <person name="Juncker A.S."/>
            <person name="Rasmussen S."/>
            <person name="Li J."/>
            <person name="Sunagawa S."/>
            <person name="Plichta D."/>
            <person name="Gautier L."/>
            <person name="Le Chatelier E."/>
            <person name="Peletier E."/>
            <person name="Bonde I."/>
            <person name="Nielsen T."/>
            <person name="Manichanh C."/>
            <person name="Arumugam M."/>
            <person name="Batto J."/>
            <person name="Santos M.B.Q.D."/>
            <person name="Blom N."/>
            <person name="Borruel N."/>
            <person name="Burgdorf K.S."/>
            <person name="Boumezbeur F."/>
            <person name="Casellas F."/>
            <person name="Dore J."/>
            <person name="Guarner F."/>
            <person name="Hansen T."/>
            <person name="Hildebrand F."/>
            <person name="Kaas R.S."/>
            <person name="Kennedy S."/>
            <person name="Kristiansen K."/>
            <person name="Kultima J.R."/>
            <person name="Leonard P."/>
            <person name="Levenez F."/>
            <person name="Lund O."/>
            <person name="Moumen B."/>
            <person name="Le Paslier D."/>
            <person name="Pons N."/>
            <person name="Pedersen O."/>
            <person name="Prifti E."/>
            <person name="Qin J."/>
            <person name="Raes J."/>
            <person name="Tap J."/>
            <person name="Tims S."/>
            <person name="Ussery D.W."/>
            <person name="Yamada T."/>
            <person name="MetaHit consortium"/>
            <person name="Renault P."/>
            <person name="Sicheritz-Ponten T."/>
            <person name="Bork P."/>
            <person name="Wang J."/>
            <person name="Brunak S."/>
            <person name="Ehrlich S.D."/>
        </authorList>
    </citation>
    <scope>NUCLEOTIDE SEQUENCE [LARGE SCALE GENOMIC DNA]</scope>
</reference>
<sequence>MKNLSERITENAVLIEKAMEKYLAGTGRRYEILIDSMRYSAYAGGKRIRPFLTLEFCRMLGGNVDAALPYACAIEMIHTYSLIHDDLPCMDNDDFRRGKPTNHKKFGEATALLAGDSLLTYAFGVAVSGCETTAEQNIDAVKLLSSRAGFDGMAGGQMLDLIGEKEKLTYEEFMLMNQLKTGCLIKTACLLGCIAAGYREGTDEYAAAEKYAENVGLAFQIEDDILDEGTEDNKTTFLTFMTVESARNTVDGLTGNAKEIIAPYDRDGILSAFADRLAVRKV</sequence>
<evidence type="ECO:0000256" key="4">
    <source>
        <dbReference type="ARBA" id="ARBA00022723"/>
    </source>
</evidence>
<accession>R6TSM6</accession>
<evidence type="ECO:0000256" key="5">
    <source>
        <dbReference type="ARBA" id="ARBA00022842"/>
    </source>
</evidence>
<comment type="cofactor">
    <cofactor evidence="1">
        <name>Mg(2+)</name>
        <dbReference type="ChEBI" id="CHEBI:18420"/>
    </cofactor>
</comment>
<dbReference type="Gene3D" id="1.10.600.10">
    <property type="entry name" value="Farnesyl Diphosphate Synthase"/>
    <property type="match status" value="1"/>
</dbReference>
<dbReference type="PANTHER" id="PTHR43281">
    <property type="entry name" value="FARNESYL DIPHOSPHATE SYNTHASE"/>
    <property type="match status" value="1"/>
</dbReference>
<evidence type="ECO:0000256" key="1">
    <source>
        <dbReference type="ARBA" id="ARBA00001946"/>
    </source>
</evidence>
<dbReference type="EMBL" id="CBFW010000278">
    <property type="protein sequence ID" value="CDC75170.1"/>
    <property type="molecule type" value="Genomic_DNA"/>
</dbReference>
<dbReference type="GO" id="GO:0016114">
    <property type="term" value="P:terpenoid biosynthetic process"/>
    <property type="evidence" value="ECO:0007669"/>
    <property type="project" value="UniProtKB-ARBA"/>
</dbReference>
<organism evidence="8 9">
    <name type="scientific">Candidatus Colimorpha enterica</name>
    <dbReference type="NCBI Taxonomy" id="3083063"/>
    <lineage>
        <taxon>Bacteria</taxon>
        <taxon>Pseudomonadati</taxon>
        <taxon>Bacteroidota</taxon>
        <taxon>Bacteroidia</taxon>
        <taxon>Bacteroidales</taxon>
        <taxon>Candidatus Colimorpha</taxon>
    </lineage>
</organism>
<dbReference type="CDD" id="cd00685">
    <property type="entry name" value="Trans_IPPS_HT"/>
    <property type="match status" value="1"/>
</dbReference>
<keyword evidence="6" id="KW-0414">Isoprene biosynthesis</keyword>
<dbReference type="SUPFAM" id="SSF48576">
    <property type="entry name" value="Terpenoid synthases"/>
    <property type="match status" value="1"/>
</dbReference>
<dbReference type="STRING" id="1263015.BN580_01772"/>
<dbReference type="PANTHER" id="PTHR43281:SF1">
    <property type="entry name" value="FARNESYL DIPHOSPHATE SYNTHASE"/>
    <property type="match status" value="1"/>
</dbReference>
<keyword evidence="3 7" id="KW-0808">Transferase</keyword>
<evidence type="ECO:0000313" key="8">
    <source>
        <dbReference type="EMBL" id="CDC75170.1"/>
    </source>
</evidence>
<evidence type="ECO:0000256" key="2">
    <source>
        <dbReference type="ARBA" id="ARBA00006706"/>
    </source>
</evidence>
<dbReference type="PROSITE" id="PS00723">
    <property type="entry name" value="POLYPRENYL_SYNTHASE_1"/>
    <property type="match status" value="1"/>
</dbReference>
<evidence type="ECO:0000256" key="7">
    <source>
        <dbReference type="RuleBase" id="RU004466"/>
    </source>
</evidence>
<dbReference type="InterPro" id="IPR000092">
    <property type="entry name" value="Polyprenyl_synt"/>
</dbReference>
<evidence type="ECO:0000256" key="3">
    <source>
        <dbReference type="ARBA" id="ARBA00022679"/>
    </source>
</evidence>
<evidence type="ECO:0000313" key="9">
    <source>
        <dbReference type="Proteomes" id="UP000017938"/>
    </source>
</evidence>
<gene>
    <name evidence="8" type="ORF">BN580_01772</name>
</gene>
<dbReference type="Proteomes" id="UP000017938">
    <property type="component" value="Unassembled WGS sequence"/>
</dbReference>
<dbReference type="PROSITE" id="PS00444">
    <property type="entry name" value="POLYPRENYL_SYNTHASE_2"/>
    <property type="match status" value="1"/>
</dbReference>
<dbReference type="InterPro" id="IPR033749">
    <property type="entry name" value="Polyprenyl_synt_CS"/>
</dbReference>
<evidence type="ECO:0000256" key="6">
    <source>
        <dbReference type="ARBA" id="ARBA00023229"/>
    </source>
</evidence>
<comment type="similarity">
    <text evidence="2 7">Belongs to the FPP/GGPP synthase family.</text>
</comment>
<name>R6TSM6_9BACT</name>
<dbReference type="SFLD" id="SFLDS00005">
    <property type="entry name" value="Isoprenoid_Synthase_Type_I"/>
    <property type="match status" value="1"/>
</dbReference>
<protein>
    <submittedName>
        <fullName evidence="8">Polyprenyl synthetase</fullName>
    </submittedName>
</protein>
<dbReference type="Pfam" id="PF00348">
    <property type="entry name" value="polyprenyl_synt"/>
    <property type="match status" value="1"/>
</dbReference>
<dbReference type="GO" id="GO:0046872">
    <property type="term" value="F:metal ion binding"/>
    <property type="evidence" value="ECO:0007669"/>
    <property type="project" value="UniProtKB-KW"/>
</dbReference>
<comment type="caution">
    <text evidence="8">The sequence shown here is derived from an EMBL/GenBank/DDBJ whole genome shotgun (WGS) entry which is preliminary data.</text>
</comment>
<keyword evidence="5" id="KW-0460">Magnesium</keyword>
<dbReference type="FunFam" id="1.10.600.10:FF:000001">
    <property type="entry name" value="Geranylgeranyl diphosphate synthase"/>
    <property type="match status" value="1"/>
</dbReference>
<proteinExistence type="inferred from homology"/>